<reference evidence="3 4" key="1">
    <citation type="submission" date="2024-05" db="EMBL/GenBank/DDBJ databases">
        <title>The nuclear and mitochondrial genome assemblies of Tetragonisca angustula (Apidae: Meliponini), a tiny yet remarkable pollinator in the Neotropics.</title>
        <authorList>
            <person name="Ferrari R."/>
            <person name="Ricardo P.C."/>
            <person name="Dias F.C."/>
            <person name="Araujo N.S."/>
            <person name="Soares D.O."/>
            <person name="Zhou Q.-S."/>
            <person name="Zhu C.-D."/>
            <person name="Coutinho L."/>
            <person name="Airas M.C."/>
            <person name="Batista T.M."/>
        </authorList>
    </citation>
    <scope>NUCLEOTIDE SEQUENCE [LARGE SCALE GENOMIC DNA]</scope>
    <source>
        <strain evidence="3">ASF017062</strain>
        <tissue evidence="3">Abdomen</tissue>
    </source>
</reference>
<accession>A0AAW0ZJ94</accession>
<evidence type="ECO:0000313" key="3">
    <source>
        <dbReference type="EMBL" id="KAK9297484.1"/>
    </source>
</evidence>
<dbReference type="AlphaFoldDB" id="A0AAW0ZJ94"/>
<evidence type="ECO:0000313" key="4">
    <source>
        <dbReference type="Proteomes" id="UP001432146"/>
    </source>
</evidence>
<feature type="coiled-coil region" evidence="1">
    <location>
        <begin position="145"/>
        <end position="320"/>
    </location>
</feature>
<keyword evidence="1" id="KW-0175">Coiled coil</keyword>
<protein>
    <recommendedName>
        <fullName evidence="5">Protein Spindly</fullName>
    </recommendedName>
</protein>
<comment type="caution">
    <text evidence="3">The sequence shown here is derived from an EMBL/GenBank/DDBJ whole genome shotgun (WGS) entry which is preliminary data.</text>
</comment>
<evidence type="ECO:0000256" key="1">
    <source>
        <dbReference type="SAM" id="Coils"/>
    </source>
</evidence>
<dbReference type="EMBL" id="JAWNGG020000191">
    <property type="protein sequence ID" value="KAK9297484.1"/>
    <property type="molecule type" value="Genomic_DNA"/>
</dbReference>
<gene>
    <name evidence="3" type="ORF">QLX08_008885</name>
</gene>
<proteinExistence type="predicted"/>
<feature type="region of interest" description="Disordered" evidence="2">
    <location>
        <begin position="420"/>
        <end position="441"/>
    </location>
</feature>
<feature type="coiled-coil region" evidence="1">
    <location>
        <begin position="53"/>
        <end position="120"/>
    </location>
</feature>
<keyword evidence="4" id="KW-1185">Reference proteome</keyword>
<feature type="region of interest" description="Disordered" evidence="2">
    <location>
        <begin position="502"/>
        <end position="521"/>
    </location>
</feature>
<name>A0AAW0ZJ94_9HYME</name>
<organism evidence="3 4">
    <name type="scientific">Tetragonisca angustula</name>
    <dbReference type="NCBI Taxonomy" id="166442"/>
    <lineage>
        <taxon>Eukaryota</taxon>
        <taxon>Metazoa</taxon>
        <taxon>Ecdysozoa</taxon>
        <taxon>Arthropoda</taxon>
        <taxon>Hexapoda</taxon>
        <taxon>Insecta</taxon>
        <taxon>Pterygota</taxon>
        <taxon>Neoptera</taxon>
        <taxon>Endopterygota</taxon>
        <taxon>Hymenoptera</taxon>
        <taxon>Apocrita</taxon>
        <taxon>Aculeata</taxon>
        <taxon>Apoidea</taxon>
        <taxon>Anthophila</taxon>
        <taxon>Apidae</taxon>
        <taxon>Tetragonisca</taxon>
    </lineage>
</organism>
<evidence type="ECO:0000256" key="2">
    <source>
        <dbReference type="SAM" id="MobiDB-lite"/>
    </source>
</evidence>
<feature type="region of interest" description="Disordered" evidence="2">
    <location>
        <begin position="1"/>
        <end position="22"/>
    </location>
</feature>
<evidence type="ECO:0008006" key="5">
    <source>
        <dbReference type="Google" id="ProtNLM"/>
    </source>
</evidence>
<dbReference type="Proteomes" id="UP001432146">
    <property type="component" value="Unassembled WGS sequence"/>
</dbReference>
<feature type="compositionally biased region" description="Polar residues" evidence="2">
    <location>
        <begin position="427"/>
        <end position="441"/>
    </location>
</feature>
<sequence>MSTGDSTNEKYNGEYIEDDPGMLDQDRSYNLLKVEHERCKQEIYDLKRKLQLNEAMLRDVDEANESLERLFNQRISENEHLVCQVKEKHRTLVKEYENTISNLETKSAQQTREIEELRQRADQCTYTVNHQSANISLDTDDISLKNRIDELLSIQQEERKKYEQAEQSITELKSRCEHYECYVQGIKEQLDEKDQTLEEIRAELALKRSEVESLRIDPTRESCKGNSIFAEVEDRRQNVVNKMNALREKYAELKRTCKSQIAEIKSLRTQRAAILGKLENDAHYTPTENEELVQKYKSRISDLENKLKSEIKRNSEFDSKQSNCSDASFRYFQSLLDTKKKETVELRIKVEDLCTKLLLEEETKISVTKQLHYWRYKASSLEDQIHAVQAKLKSSAANDAEHEVSRELKKDLTSKCNIDATTDKKQSVPNQRSKNSVQSSLNYSLAIEHTDSSTENSERCKAHRQSADKENCNHSSGTTELKVITPKKSCKFQCNQTTGKNEDKLSAKFPRSTTKNATTRESKILPGAAECEYPVIYIPANLNDE</sequence>